<dbReference type="EnsemblMetazoa" id="CLYHEMT016645.1">
    <property type="protein sequence ID" value="CLYHEMP016645.1"/>
    <property type="gene ID" value="CLYHEMG016645"/>
</dbReference>
<name>A0A7M5X297_9CNID</name>
<feature type="compositionally biased region" description="Polar residues" evidence="5">
    <location>
        <begin position="640"/>
        <end position="651"/>
    </location>
</feature>
<feature type="chain" id="PRO_5029470968" description="Ig-like domain-containing protein" evidence="7">
    <location>
        <begin position="20"/>
        <end position="658"/>
    </location>
</feature>
<feature type="domain" description="Ig-like" evidence="8">
    <location>
        <begin position="332"/>
        <end position="406"/>
    </location>
</feature>
<organism evidence="9 10">
    <name type="scientific">Clytia hemisphaerica</name>
    <dbReference type="NCBI Taxonomy" id="252671"/>
    <lineage>
        <taxon>Eukaryota</taxon>
        <taxon>Metazoa</taxon>
        <taxon>Cnidaria</taxon>
        <taxon>Hydrozoa</taxon>
        <taxon>Hydroidolina</taxon>
        <taxon>Leptothecata</taxon>
        <taxon>Obeliida</taxon>
        <taxon>Clytiidae</taxon>
        <taxon>Clytia</taxon>
    </lineage>
</organism>
<dbReference type="GeneID" id="136806048"/>
<accession>A0A7M5X297</accession>
<dbReference type="PROSITE" id="PS50835">
    <property type="entry name" value="IG_LIKE"/>
    <property type="match status" value="3"/>
</dbReference>
<dbReference type="SMART" id="SM00409">
    <property type="entry name" value="IG"/>
    <property type="match status" value="2"/>
</dbReference>
<dbReference type="InterPro" id="IPR013783">
    <property type="entry name" value="Ig-like_fold"/>
</dbReference>
<reference evidence="9" key="1">
    <citation type="submission" date="2021-01" db="UniProtKB">
        <authorList>
            <consortium name="EnsemblMetazoa"/>
        </authorList>
    </citation>
    <scope>IDENTIFICATION</scope>
</reference>
<feature type="domain" description="Ig-like" evidence="8">
    <location>
        <begin position="135"/>
        <end position="232"/>
    </location>
</feature>
<evidence type="ECO:0000256" key="4">
    <source>
        <dbReference type="ARBA" id="ARBA00023319"/>
    </source>
</evidence>
<dbReference type="PANTHER" id="PTHR44337:SF20">
    <property type="entry name" value="CARCINOEMBRYONIC ANTIGEN-RELATED CELL ADHESION MOLECULE 5-RELATED"/>
    <property type="match status" value="1"/>
</dbReference>
<evidence type="ECO:0000313" key="10">
    <source>
        <dbReference type="Proteomes" id="UP000594262"/>
    </source>
</evidence>
<evidence type="ECO:0000256" key="5">
    <source>
        <dbReference type="SAM" id="MobiDB-lite"/>
    </source>
</evidence>
<feature type="signal peptide" evidence="7">
    <location>
        <begin position="1"/>
        <end position="19"/>
    </location>
</feature>
<keyword evidence="6" id="KW-1133">Transmembrane helix</keyword>
<evidence type="ECO:0000256" key="1">
    <source>
        <dbReference type="ARBA" id="ARBA00022729"/>
    </source>
</evidence>
<keyword evidence="6" id="KW-0472">Membrane</keyword>
<dbReference type="AlphaFoldDB" id="A0A7M5X297"/>
<keyword evidence="10" id="KW-1185">Reference proteome</keyword>
<keyword evidence="1 7" id="KW-0732">Signal</keyword>
<dbReference type="InterPro" id="IPR036392">
    <property type="entry name" value="PLAT/LH2_dom_sf"/>
</dbReference>
<dbReference type="InterPro" id="IPR052598">
    <property type="entry name" value="IgSF_CEA-related"/>
</dbReference>
<feature type="compositionally biased region" description="Basic and acidic residues" evidence="5">
    <location>
        <begin position="591"/>
        <end position="604"/>
    </location>
</feature>
<dbReference type="PANTHER" id="PTHR44337">
    <property type="entry name" value="CARCINOEMBRYONIC ANTIGEN-RELATED CELL ADHESION MOLECULE 8"/>
    <property type="match status" value="1"/>
</dbReference>
<dbReference type="OrthoDB" id="9448246at2759"/>
<keyword evidence="2" id="KW-1015">Disulfide bond</keyword>
<feature type="transmembrane region" description="Helical" evidence="6">
    <location>
        <begin position="445"/>
        <end position="469"/>
    </location>
</feature>
<keyword evidence="4" id="KW-0393">Immunoglobulin domain</keyword>
<proteinExistence type="predicted"/>
<evidence type="ECO:0000313" key="9">
    <source>
        <dbReference type="EnsemblMetazoa" id="CLYHEMP016645.1"/>
    </source>
</evidence>
<evidence type="ECO:0000259" key="8">
    <source>
        <dbReference type="PROSITE" id="PS50835"/>
    </source>
</evidence>
<dbReference type="Proteomes" id="UP000594262">
    <property type="component" value="Unplaced"/>
</dbReference>
<dbReference type="SUPFAM" id="SSF48726">
    <property type="entry name" value="Immunoglobulin"/>
    <property type="match status" value="3"/>
</dbReference>
<protein>
    <recommendedName>
        <fullName evidence="8">Ig-like domain-containing protein</fullName>
    </recommendedName>
</protein>
<feature type="region of interest" description="Disordered" evidence="5">
    <location>
        <begin position="525"/>
        <end position="658"/>
    </location>
</feature>
<feature type="compositionally biased region" description="Basic and acidic residues" evidence="5">
    <location>
        <begin position="525"/>
        <end position="534"/>
    </location>
</feature>
<evidence type="ECO:0000256" key="6">
    <source>
        <dbReference type="SAM" id="Phobius"/>
    </source>
</evidence>
<dbReference type="Pfam" id="PF13895">
    <property type="entry name" value="Ig_2"/>
    <property type="match status" value="1"/>
</dbReference>
<dbReference type="Gene3D" id="2.60.40.10">
    <property type="entry name" value="Immunoglobulins"/>
    <property type="match status" value="2"/>
</dbReference>
<feature type="compositionally biased region" description="Polar residues" evidence="5">
    <location>
        <begin position="535"/>
        <end position="571"/>
    </location>
</feature>
<evidence type="ECO:0000256" key="7">
    <source>
        <dbReference type="SAM" id="SignalP"/>
    </source>
</evidence>
<dbReference type="InterPro" id="IPR007110">
    <property type="entry name" value="Ig-like_dom"/>
</dbReference>
<keyword evidence="6" id="KW-0812">Transmembrane</keyword>
<dbReference type="InterPro" id="IPR036179">
    <property type="entry name" value="Ig-like_dom_sf"/>
</dbReference>
<evidence type="ECO:0000256" key="3">
    <source>
        <dbReference type="ARBA" id="ARBA00023180"/>
    </source>
</evidence>
<feature type="domain" description="Ig-like" evidence="8">
    <location>
        <begin position="242"/>
        <end position="320"/>
    </location>
</feature>
<sequence length="658" mass="72780">MRCINLVLLGVFLLVRIKGEELTVTLETLSQGTNGIVRVRFTGTFGKSDFISLGGKNFFSQSDSRKTTKVDTGKQIGSILEIELTIIEADRSIEISRVTVTEPDTRLINFNFNSFISDAVSKTVAAPTTDLNSAPTILYQNGNNNLTAVPQYTETEGLDFRLHAQITRTPGVDGTITYQWYRFNSARSNLPVAVTNGNSPSLHVKEVDSADTGAYFCVIKLKESVRKSDSITLIVNYLTLEPVSVSISGSSFVAEGLPASFSCSASSNLPDITVGWFNGTTLLKEGTSRVDLIFDPIQRGQSGHYTCKASVTGLNQEKVSVNRVKVLYLDDPKIRGHTVINNTLTLFPNDSSVLHCDSASNPSGITYTFLEDGNVQERSDNSFIVKTGGGNYSCVVQNDFMMKRLDFQVIAGSLQGPNGEGGNGGNAGTTGASTGDGDDFWTTEMIIIVVMAICFLIIFIILIIFICCLMKRLDFQEKEVKPRQPKDEVQLTENFYKPQPDFQNNYINDTFTSQRGPTLGDIHITVEEPKENKTTSHLSLSSEEYRSSNNDLRQPNGLSNGHANSKENLSTAPPPHVVTDEYATVNKQRKEKAPREHNTKERKDRKNRRDKKDGEQKKSRSKNRAYEEVGENSKGAWDQANDSRASATNRNYDNEEYC</sequence>
<dbReference type="InterPro" id="IPR003599">
    <property type="entry name" value="Ig_sub"/>
</dbReference>
<dbReference type="SUPFAM" id="SSF49723">
    <property type="entry name" value="Lipase/lipooxygenase domain (PLAT/LH2 domain)"/>
    <property type="match status" value="1"/>
</dbReference>
<evidence type="ECO:0000256" key="2">
    <source>
        <dbReference type="ARBA" id="ARBA00023157"/>
    </source>
</evidence>
<keyword evidence="3" id="KW-0325">Glycoprotein</keyword>
<dbReference type="RefSeq" id="XP_066918721.1">
    <property type="nucleotide sequence ID" value="XM_067062620.1"/>
</dbReference>